<accession>A0ABY9VCK4</accession>
<dbReference type="Proteomes" id="UP001303324">
    <property type="component" value="Chromosome"/>
</dbReference>
<dbReference type="SUPFAM" id="SSF89447">
    <property type="entry name" value="AbrB/MazE/MraZ-like"/>
    <property type="match status" value="1"/>
</dbReference>
<proteinExistence type="predicted"/>
<dbReference type="SMART" id="SM00966">
    <property type="entry name" value="SpoVT_AbrB"/>
    <property type="match status" value="1"/>
</dbReference>
<evidence type="ECO:0000259" key="1">
    <source>
        <dbReference type="SMART" id="SM00966"/>
    </source>
</evidence>
<name>A0ABY9VCK4_9BACI</name>
<gene>
    <name evidence="2" type="ORF">RH061_11985</name>
</gene>
<feature type="domain" description="SpoVT-AbrB" evidence="1">
    <location>
        <begin position="4"/>
        <end position="47"/>
    </location>
</feature>
<dbReference type="RefSeq" id="WP_214904612.1">
    <property type="nucleotide sequence ID" value="NZ_CP134494.1"/>
</dbReference>
<keyword evidence="3" id="KW-1185">Reference proteome</keyword>
<dbReference type="Pfam" id="PF04014">
    <property type="entry name" value="MazE_antitoxin"/>
    <property type="match status" value="1"/>
</dbReference>
<dbReference type="PANTHER" id="PTHR34860:SF6">
    <property type="entry name" value="REPRESSOR-LIKE PROTEIN SSO7C3"/>
    <property type="match status" value="1"/>
</dbReference>
<evidence type="ECO:0000313" key="2">
    <source>
        <dbReference type="EMBL" id="WNF20924.1"/>
    </source>
</evidence>
<keyword evidence="2" id="KW-0238">DNA-binding</keyword>
<dbReference type="InterPro" id="IPR052975">
    <property type="entry name" value="Repressor-like_regulatory"/>
</dbReference>
<dbReference type="PANTHER" id="PTHR34860">
    <property type="entry name" value="REPRESSOR-LIKE PROTEIN SSO7C3"/>
    <property type="match status" value="1"/>
</dbReference>
<sequence>MLIRKLYNNGQIVIPKKVTQELGIEDGHVLYIYNEKDTIVIEKDHEDKYLNQATLNNGNLTIPCELRKLLNWEGENFLEMEVSSNNKINLKKI</sequence>
<dbReference type="Gene3D" id="2.10.260.10">
    <property type="match status" value="1"/>
</dbReference>
<protein>
    <submittedName>
        <fullName evidence="2">AbrB/MazE/SpoVT family DNA-binding domain-containing protein</fullName>
    </submittedName>
</protein>
<organism evidence="2 3">
    <name type="scientific">Mesobacillus jeotgali</name>
    <dbReference type="NCBI Taxonomy" id="129985"/>
    <lineage>
        <taxon>Bacteria</taxon>
        <taxon>Bacillati</taxon>
        <taxon>Bacillota</taxon>
        <taxon>Bacilli</taxon>
        <taxon>Bacillales</taxon>
        <taxon>Bacillaceae</taxon>
        <taxon>Mesobacillus</taxon>
    </lineage>
</organism>
<dbReference type="GO" id="GO:0003677">
    <property type="term" value="F:DNA binding"/>
    <property type="evidence" value="ECO:0007669"/>
    <property type="project" value="UniProtKB-KW"/>
</dbReference>
<evidence type="ECO:0000313" key="3">
    <source>
        <dbReference type="Proteomes" id="UP001303324"/>
    </source>
</evidence>
<reference evidence="2 3" key="1">
    <citation type="submission" date="2023-09" db="EMBL/GenBank/DDBJ databases">
        <title>Microbial mechanism of fulvic acid promoting antimony reduction mineralization in rice fields.</title>
        <authorList>
            <person name="Chen G."/>
            <person name="Lan J."/>
        </authorList>
    </citation>
    <scope>NUCLEOTIDE SEQUENCE [LARGE SCALE GENOMIC DNA]</scope>
    <source>
        <strain evidence="2 3">PS1</strain>
    </source>
</reference>
<dbReference type="InterPro" id="IPR037914">
    <property type="entry name" value="SpoVT-AbrB_sf"/>
</dbReference>
<dbReference type="InterPro" id="IPR007159">
    <property type="entry name" value="SpoVT-AbrB_dom"/>
</dbReference>
<dbReference type="NCBIfam" id="TIGR01439">
    <property type="entry name" value="lp_hng_hel_AbrB"/>
    <property type="match status" value="1"/>
</dbReference>
<dbReference type="EMBL" id="CP134494">
    <property type="protein sequence ID" value="WNF20924.1"/>
    <property type="molecule type" value="Genomic_DNA"/>
</dbReference>